<keyword evidence="12" id="KW-1185">Reference proteome</keyword>
<evidence type="ECO:0000259" key="10">
    <source>
        <dbReference type="Pfam" id="PF25529"/>
    </source>
</evidence>
<name>A0A9D3LLZ5_ANGAN</name>
<evidence type="ECO:0000313" key="11">
    <source>
        <dbReference type="EMBL" id="KAG5832999.1"/>
    </source>
</evidence>
<dbReference type="PANTHER" id="PTHR13246">
    <property type="entry name" value="ENDO BETA N-ACETYLGLUCOSAMINIDASE"/>
    <property type="match status" value="1"/>
</dbReference>
<evidence type="ECO:0000256" key="8">
    <source>
        <dbReference type="SAM" id="MobiDB-lite"/>
    </source>
</evidence>
<evidence type="ECO:0000256" key="7">
    <source>
        <dbReference type="ARBA" id="ARBA00034414"/>
    </source>
</evidence>
<dbReference type="GO" id="GO:0033925">
    <property type="term" value="F:mannosyl-glycoprotein endo-beta-N-acetylglucosaminidase activity"/>
    <property type="evidence" value="ECO:0007669"/>
    <property type="project" value="UniProtKB-EC"/>
</dbReference>
<reference evidence="11" key="1">
    <citation type="submission" date="2021-01" db="EMBL/GenBank/DDBJ databases">
        <title>A chromosome-scale assembly of European eel, Anguilla anguilla.</title>
        <authorList>
            <person name="Henkel C."/>
            <person name="Jong-Raadsen S.A."/>
            <person name="Dufour S."/>
            <person name="Weltzien F.-A."/>
            <person name="Palstra A.P."/>
            <person name="Pelster B."/>
            <person name="Spaink H.P."/>
            <person name="Van Den Thillart G.E."/>
            <person name="Jansen H."/>
            <person name="Zahm M."/>
            <person name="Klopp C."/>
            <person name="Cedric C."/>
            <person name="Louis A."/>
            <person name="Berthelot C."/>
            <person name="Parey E."/>
            <person name="Roest Crollius H."/>
            <person name="Montfort J."/>
            <person name="Robinson-Rechavi M."/>
            <person name="Bucao C."/>
            <person name="Bouchez O."/>
            <person name="Gislard M."/>
            <person name="Lluch J."/>
            <person name="Milhes M."/>
            <person name="Lampietro C."/>
            <person name="Lopez Roques C."/>
            <person name="Donnadieu C."/>
            <person name="Braasch I."/>
            <person name="Desvignes T."/>
            <person name="Postlethwait J."/>
            <person name="Bobe J."/>
            <person name="Guiguen Y."/>
            <person name="Dirks R."/>
        </authorList>
    </citation>
    <scope>NUCLEOTIDE SEQUENCE</scope>
    <source>
        <strain evidence="11">Tag_6206</strain>
        <tissue evidence="11">Liver</tissue>
    </source>
</reference>
<keyword evidence="6" id="KW-0326">Glycosidase</keyword>
<evidence type="ECO:0000256" key="2">
    <source>
        <dbReference type="ARBA" id="ARBA00007849"/>
    </source>
</evidence>
<dbReference type="Proteomes" id="UP001044222">
    <property type="component" value="Chromosome 17"/>
</dbReference>
<comment type="caution">
    <text evidence="11">The sequence shown here is derived from an EMBL/GenBank/DDBJ whole genome shotgun (WGS) entry which is preliminary data.</text>
</comment>
<comment type="subcellular location">
    <subcellularLocation>
        <location evidence="1">Cytoplasm</location>
        <location evidence="1">Cytosol</location>
    </subcellularLocation>
</comment>
<dbReference type="InterPro" id="IPR057882">
    <property type="entry name" value="ENGase_C"/>
</dbReference>
<evidence type="ECO:0000256" key="3">
    <source>
        <dbReference type="ARBA" id="ARBA00012566"/>
    </source>
</evidence>
<dbReference type="Gene3D" id="3.20.20.80">
    <property type="entry name" value="Glycosidases"/>
    <property type="match status" value="1"/>
</dbReference>
<evidence type="ECO:0000256" key="6">
    <source>
        <dbReference type="ARBA" id="ARBA00023295"/>
    </source>
</evidence>
<keyword evidence="5" id="KW-0378">Hydrolase</keyword>
<dbReference type="Pfam" id="PF03644">
    <property type="entry name" value="Glyco_hydro_85"/>
    <property type="match status" value="1"/>
</dbReference>
<accession>A0A9D3LLZ5</accession>
<feature type="domain" description="Cytosolic endo-beta-N-acetylglucosaminidase C-terminal" evidence="10">
    <location>
        <begin position="301"/>
        <end position="366"/>
    </location>
</feature>
<feature type="domain" description="Cytosolic endo-beta-N-acetylglucosaminidase TIM barrel" evidence="9">
    <location>
        <begin position="12"/>
        <end position="102"/>
    </location>
</feature>
<evidence type="ECO:0000313" key="12">
    <source>
        <dbReference type="Proteomes" id="UP001044222"/>
    </source>
</evidence>
<dbReference type="GO" id="GO:0005829">
    <property type="term" value="C:cytosol"/>
    <property type="evidence" value="ECO:0007669"/>
    <property type="project" value="UniProtKB-SubCell"/>
</dbReference>
<feature type="region of interest" description="Disordered" evidence="8">
    <location>
        <begin position="134"/>
        <end position="175"/>
    </location>
</feature>
<dbReference type="Pfam" id="PF25529">
    <property type="entry name" value="Ig_ENGASE1_C"/>
    <property type="match status" value="1"/>
</dbReference>
<evidence type="ECO:0000256" key="4">
    <source>
        <dbReference type="ARBA" id="ARBA00022490"/>
    </source>
</evidence>
<evidence type="ECO:0000256" key="1">
    <source>
        <dbReference type="ARBA" id="ARBA00004514"/>
    </source>
</evidence>
<evidence type="ECO:0000259" key="9">
    <source>
        <dbReference type="Pfam" id="PF03644"/>
    </source>
</evidence>
<sequence length="369" mass="41060">MGSYPEAQGRLGDIYVGVDVFARGEVVGGKFETNKALELIRKHGLSAAIFAPGWVYETKDRKEFRVNQDRFWSLLSEFLYVHRPSSHLPFVSSFCQGFGENFFWKGKVTVATVTFSDVSFRPVTGSLRTAHHLPRRGLGHLPSDQSPAAGDQAWSRPSPRHLSKAISAPGHPGGDPPTLSKVCARIFSVHIPLASRTLVSFIYKSSEGVTVGLELKTTDAALCSYEGVQDVPHTSVQPRVLEGDHELVRRFTENCGCFLLELKGCALRDVCVNVSREEGDQDVPFSCRIGEIMVMDAESLTVPPLSVEDICLSDILWRRGVGRGPGTQDRLHLNGTLRWRYPAQLVRHFRLHWRRLRGPEPHSPPARSP</sequence>
<dbReference type="EMBL" id="JAFIRN010000017">
    <property type="protein sequence ID" value="KAG5832999.1"/>
    <property type="molecule type" value="Genomic_DNA"/>
</dbReference>
<dbReference type="Gene3D" id="2.60.120.260">
    <property type="entry name" value="Galactose-binding domain-like"/>
    <property type="match status" value="1"/>
</dbReference>
<gene>
    <name evidence="11" type="ORF">ANANG_G00297210</name>
</gene>
<dbReference type="PANTHER" id="PTHR13246:SF1">
    <property type="entry name" value="CYTOSOLIC ENDO-BETA-N-ACETYLGLUCOSAMINIDASE"/>
    <property type="match status" value="1"/>
</dbReference>
<dbReference type="EC" id="3.2.1.96" evidence="3"/>
<keyword evidence="4" id="KW-0963">Cytoplasm</keyword>
<organism evidence="11 12">
    <name type="scientific">Anguilla anguilla</name>
    <name type="common">European freshwater eel</name>
    <name type="synonym">Muraena anguilla</name>
    <dbReference type="NCBI Taxonomy" id="7936"/>
    <lineage>
        <taxon>Eukaryota</taxon>
        <taxon>Metazoa</taxon>
        <taxon>Chordata</taxon>
        <taxon>Craniata</taxon>
        <taxon>Vertebrata</taxon>
        <taxon>Euteleostomi</taxon>
        <taxon>Actinopterygii</taxon>
        <taxon>Neopterygii</taxon>
        <taxon>Teleostei</taxon>
        <taxon>Anguilliformes</taxon>
        <taxon>Anguillidae</taxon>
        <taxon>Anguilla</taxon>
    </lineage>
</organism>
<comment type="similarity">
    <text evidence="2">Belongs to the glycosyl hydrolase 85 family.</text>
</comment>
<proteinExistence type="inferred from homology"/>
<protein>
    <recommendedName>
        <fullName evidence="3">mannosyl-glycoprotein endo-beta-N-acetylglucosaminidase</fullName>
        <ecNumber evidence="3">3.2.1.96</ecNumber>
    </recommendedName>
</protein>
<comment type="catalytic activity">
    <reaction evidence="7">
        <text>an N(4)-(oligosaccharide-(1-&gt;3)-[oligosaccharide-(1-&gt;6)]-beta-D-Man-(1-&gt;4)-beta-D-GlcNAc-(1-&gt;4)-alpha-D-GlcNAc)-L-asparaginyl-[protein] + H2O = an oligosaccharide-(1-&gt;3)-[oligosaccharide-(1-&gt;6)]-beta-D-Man-(1-&gt;4)-D-GlcNAc + N(4)-(N-acetyl-beta-D-glucosaminyl)-L-asparaginyl-[protein]</text>
        <dbReference type="Rhea" id="RHEA:73067"/>
        <dbReference type="Rhea" id="RHEA-COMP:12603"/>
        <dbReference type="Rhea" id="RHEA-COMP:18176"/>
        <dbReference type="ChEBI" id="CHEBI:15377"/>
        <dbReference type="ChEBI" id="CHEBI:132248"/>
        <dbReference type="ChEBI" id="CHEBI:192714"/>
        <dbReference type="ChEBI" id="CHEBI:192715"/>
        <dbReference type="EC" id="3.2.1.96"/>
    </reaction>
</comment>
<dbReference type="AlphaFoldDB" id="A0A9D3LLZ5"/>
<dbReference type="InterPro" id="IPR032979">
    <property type="entry name" value="ENGase"/>
</dbReference>
<evidence type="ECO:0000256" key="5">
    <source>
        <dbReference type="ARBA" id="ARBA00022801"/>
    </source>
</evidence>
<dbReference type="InterPro" id="IPR005201">
    <property type="entry name" value="TIM_ENGase"/>
</dbReference>